<feature type="compositionally biased region" description="Basic and acidic residues" evidence="1">
    <location>
        <begin position="23"/>
        <end position="32"/>
    </location>
</feature>
<evidence type="ECO:0000256" key="1">
    <source>
        <dbReference type="SAM" id="MobiDB-lite"/>
    </source>
</evidence>
<dbReference type="InterPro" id="IPR024209">
    <property type="entry name" value="CDIF630_02480-like"/>
</dbReference>
<name>A0A644Y4K8_9ZZZZ</name>
<comment type="caution">
    <text evidence="2">The sequence shown here is derived from an EMBL/GenBank/DDBJ whole genome shotgun (WGS) entry which is preliminary data.</text>
</comment>
<gene>
    <name evidence="2" type="ORF">SDC9_69960</name>
</gene>
<dbReference type="Pfam" id="PF12655">
    <property type="entry name" value="CDIF630_02480-like"/>
    <property type="match status" value="1"/>
</dbReference>
<dbReference type="AlphaFoldDB" id="A0A644Y4K8"/>
<reference evidence="2" key="1">
    <citation type="submission" date="2019-08" db="EMBL/GenBank/DDBJ databases">
        <authorList>
            <person name="Kucharzyk K."/>
            <person name="Murdoch R.W."/>
            <person name="Higgins S."/>
            <person name="Loffler F."/>
        </authorList>
    </citation>
    <scope>NUCLEOTIDE SEQUENCE</scope>
</reference>
<evidence type="ECO:0000313" key="2">
    <source>
        <dbReference type="EMBL" id="MPM23486.1"/>
    </source>
</evidence>
<evidence type="ECO:0008006" key="3">
    <source>
        <dbReference type="Google" id="ProtNLM"/>
    </source>
</evidence>
<feature type="compositionally biased region" description="Basic and acidic residues" evidence="1">
    <location>
        <begin position="1"/>
        <end position="15"/>
    </location>
</feature>
<accession>A0A644Y4K8</accession>
<sequence length="51" mass="5845">MPDKKAPERPVESHKTAAWSNIDEVKEDDHTAHPSLEQTINAKDYVDENEK</sequence>
<proteinExistence type="predicted"/>
<dbReference type="EMBL" id="VSSQ01004044">
    <property type="protein sequence ID" value="MPM23486.1"/>
    <property type="molecule type" value="Genomic_DNA"/>
</dbReference>
<feature type="region of interest" description="Disordered" evidence="1">
    <location>
        <begin position="1"/>
        <end position="51"/>
    </location>
</feature>
<organism evidence="2">
    <name type="scientific">bioreactor metagenome</name>
    <dbReference type="NCBI Taxonomy" id="1076179"/>
    <lineage>
        <taxon>unclassified sequences</taxon>
        <taxon>metagenomes</taxon>
        <taxon>ecological metagenomes</taxon>
    </lineage>
</organism>
<protein>
    <recommendedName>
        <fullName evidence="3">DUF3787 domain-containing protein</fullName>
    </recommendedName>
</protein>